<dbReference type="AlphaFoldDB" id="A0A2P5DTI8"/>
<reference evidence="2" key="1">
    <citation type="submission" date="2016-06" db="EMBL/GenBank/DDBJ databases">
        <title>Parallel loss of symbiosis genes in relatives of nitrogen-fixing non-legume Parasponia.</title>
        <authorList>
            <person name="Van Velzen R."/>
            <person name="Holmer R."/>
            <person name="Bu F."/>
            <person name="Rutten L."/>
            <person name="Van Zeijl A."/>
            <person name="Liu W."/>
            <person name="Santuari L."/>
            <person name="Cao Q."/>
            <person name="Sharma T."/>
            <person name="Shen D."/>
            <person name="Roswanjaya Y."/>
            <person name="Wardhani T."/>
            <person name="Kalhor M.S."/>
            <person name="Jansen J."/>
            <person name="Van den Hoogen J."/>
            <person name="Gungor B."/>
            <person name="Hartog M."/>
            <person name="Hontelez J."/>
            <person name="Verver J."/>
            <person name="Yang W.-C."/>
            <person name="Schijlen E."/>
            <person name="Repin R."/>
            <person name="Schilthuizen M."/>
            <person name="Schranz E."/>
            <person name="Heidstra R."/>
            <person name="Miyata K."/>
            <person name="Fedorova E."/>
            <person name="Kohlen W."/>
            <person name="Bisseling T."/>
            <person name="Smit S."/>
            <person name="Geurts R."/>
        </authorList>
    </citation>
    <scope>NUCLEOTIDE SEQUENCE [LARGE SCALE GENOMIC DNA]</scope>
    <source>
        <strain evidence="2">cv. WU1-14</strain>
    </source>
</reference>
<sequence>VLSCILLKSSTAGELKGIKVSRAGSELTHALFTDDLLLCLQKFCNWSSQKINSQKSSIYFSKNTRQTKPISVNPVLGFQHIKENTKHPVLRKASSRTDIILWTEFSVNLLGGMTTLKLPKVIICLEVDNLLRRFWWGTNILLEILKSPL</sequence>
<evidence type="ECO:0000313" key="1">
    <source>
        <dbReference type="EMBL" id="PON76595.1"/>
    </source>
</evidence>
<organism evidence="1 2">
    <name type="scientific">Parasponia andersonii</name>
    <name type="common">Sponia andersonii</name>
    <dbReference type="NCBI Taxonomy" id="3476"/>
    <lineage>
        <taxon>Eukaryota</taxon>
        <taxon>Viridiplantae</taxon>
        <taxon>Streptophyta</taxon>
        <taxon>Embryophyta</taxon>
        <taxon>Tracheophyta</taxon>
        <taxon>Spermatophyta</taxon>
        <taxon>Magnoliopsida</taxon>
        <taxon>eudicotyledons</taxon>
        <taxon>Gunneridae</taxon>
        <taxon>Pentapetalae</taxon>
        <taxon>rosids</taxon>
        <taxon>fabids</taxon>
        <taxon>Rosales</taxon>
        <taxon>Cannabaceae</taxon>
        <taxon>Parasponia</taxon>
    </lineage>
</organism>
<feature type="non-terminal residue" evidence="1">
    <location>
        <position position="1"/>
    </location>
</feature>
<gene>
    <name evidence="1" type="ORF">PanWU01x14_032810</name>
</gene>
<accession>A0A2P5DTI8</accession>
<keyword evidence="2" id="KW-1185">Reference proteome</keyword>
<comment type="caution">
    <text evidence="1">The sequence shown here is derived from an EMBL/GenBank/DDBJ whole genome shotgun (WGS) entry which is preliminary data.</text>
</comment>
<evidence type="ECO:0008006" key="3">
    <source>
        <dbReference type="Google" id="ProtNLM"/>
    </source>
</evidence>
<dbReference type="Proteomes" id="UP000237105">
    <property type="component" value="Unassembled WGS sequence"/>
</dbReference>
<evidence type="ECO:0000313" key="2">
    <source>
        <dbReference type="Proteomes" id="UP000237105"/>
    </source>
</evidence>
<protein>
    <recommendedName>
        <fullName evidence="3">Reverse transcriptase domain-containing protein</fullName>
    </recommendedName>
</protein>
<name>A0A2P5DTI8_PARAD</name>
<dbReference type="EMBL" id="JXTB01000017">
    <property type="protein sequence ID" value="PON76595.1"/>
    <property type="molecule type" value="Genomic_DNA"/>
</dbReference>
<proteinExistence type="predicted"/>